<feature type="transmembrane region" description="Helical" evidence="5">
    <location>
        <begin position="183"/>
        <end position="203"/>
    </location>
</feature>
<protein>
    <submittedName>
        <fullName evidence="8">MFS domain-containing protein</fullName>
    </submittedName>
</protein>
<dbReference type="EMBL" id="UXUI01007218">
    <property type="protein sequence ID" value="VDD86355.1"/>
    <property type="molecule type" value="Genomic_DNA"/>
</dbReference>
<feature type="transmembrane region" description="Helical" evidence="5">
    <location>
        <begin position="58"/>
        <end position="81"/>
    </location>
</feature>
<gene>
    <name evidence="6" type="ORF">EVEC_LOCUS1498</name>
</gene>
<evidence type="ECO:0000313" key="6">
    <source>
        <dbReference type="EMBL" id="VDD86355.1"/>
    </source>
</evidence>
<organism evidence="8">
    <name type="scientific">Enterobius vermicularis</name>
    <name type="common">Human pinworm</name>
    <dbReference type="NCBI Taxonomy" id="51028"/>
    <lineage>
        <taxon>Eukaryota</taxon>
        <taxon>Metazoa</taxon>
        <taxon>Ecdysozoa</taxon>
        <taxon>Nematoda</taxon>
        <taxon>Chromadorea</taxon>
        <taxon>Rhabditida</taxon>
        <taxon>Spirurina</taxon>
        <taxon>Oxyuridomorpha</taxon>
        <taxon>Oxyuroidea</taxon>
        <taxon>Oxyuridae</taxon>
        <taxon>Enterobius</taxon>
    </lineage>
</organism>
<accession>A0A158Q9D7</accession>
<feature type="transmembrane region" description="Helical" evidence="5">
    <location>
        <begin position="299"/>
        <end position="319"/>
    </location>
</feature>
<feature type="transmembrane region" description="Helical" evidence="5">
    <location>
        <begin position="117"/>
        <end position="143"/>
    </location>
</feature>
<dbReference type="InterPro" id="IPR036259">
    <property type="entry name" value="MFS_trans_sf"/>
</dbReference>
<evidence type="ECO:0000256" key="2">
    <source>
        <dbReference type="ARBA" id="ARBA00022692"/>
    </source>
</evidence>
<proteinExistence type="predicted"/>
<evidence type="ECO:0000256" key="5">
    <source>
        <dbReference type="SAM" id="Phobius"/>
    </source>
</evidence>
<evidence type="ECO:0000313" key="8">
    <source>
        <dbReference type="WBParaSite" id="EVEC_0000179001-mRNA-1"/>
    </source>
</evidence>
<evidence type="ECO:0000313" key="7">
    <source>
        <dbReference type="Proteomes" id="UP000274131"/>
    </source>
</evidence>
<evidence type="ECO:0000256" key="1">
    <source>
        <dbReference type="ARBA" id="ARBA00004141"/>
    </source>
</evidence>
<dbReference type="GO" id="GO:0022857">
    <property type="term" value="F:transmembrane transporter activity"/>
    <property type="evidence" value="ECO:0007669"/>
    <property type="project" value="InterPro"/>
</dbReference>
<reference evidence="6 7" key="2">
    <citation type="submission" date="2018-10" db="EMBL/GenBank/DDBJ databases">
        <authorList>
            <consortium name="Pathogen Informatics"/>
        </authorList>
    </citation>
    <scope>NUCLEOTIDE SEQUENCE [LARGE SCALE GENOMIC DNA]</scope>
</reference>
<feature type="transmembrane region" description="Helical" evidence="5">
    <location>
        <begin position="88"/>
        <end position="111"/>
    </location>
</feature>
<comment type="subcellular location">
    <subcellularLocation>
        <location evidence="1">Membrane</location>
        <topology evidence="1">Multi-pass membrane protein</topology>
    </subcellularLocation>
</comment>
<dbReference type="Pfam" id="PF07690">
    <property type="entry name" value="MFS_1"/>
    <property type="match status" value="1"/>
</dbReference>
<dbReference type="InterPro" id="IPR011701">
    <property type="entry name" value="MFS"/>
</dbReference>
<feature type="transmembrane region" description="Helical" evidence="5">
    <location>
        <begin position="155"/>
        <end position="177"/>
    </location>
</feature>
<keyword evidence="2 5" id="KW-0812">Transmembrane</keyword>
<dbReference type="WBParaSite" id="EVEC_0000179001-mRNA-1">
    <property type="protein sequence ID" value="EVEC_0000179001-mRNA-1"/>
    <property type="gene ID" value="EVEC_0000179001"/>
</dbReference>
<feature type="transmembrane region" description="Helical" evidence="5">
    <location>
        <begin position="331"/>
        <end position="349"/>
    </location>
</feature>
<dbReference type="Proteomes" id="UP000274131">
    <property type="component" value="Unassembled WGS sequence"/>
</dbReference>
<dbReference type="PANTHER" id="PTHR23507:SF11">
    <property type="entry name" value="SOLUTE CARRIER FAMILY RELATED"/>
    <property type="match status" value="1"/>
</dbReference>
<keyword evidence="7" id="KW-1185">Reference proteome</keyword>
<dbReference type="PANTHER" id="PTHR23507">
    <property type="entry name" value="ZGC:174356"/>
    <property type="match status" value="1"/>
</dbReference>
<dbReference type="AlphaFoldDB" id="A0A158Q9D7"/>
<dbReference type="GO" id="GO:0016020">
    <property type="term" value="C:membrane"/>
    <property type="evidence" value="ECO:0007669"/>
    <property type="project" value="UniProtKB-SubCell"/>
</dbReference>
<evidence type="ECO:0000256" key="4">
    <source>
        <dbReference type="ARBA" id="ARBA00023136"/>
    </source>
</evidence>
<dbReference type="SUPFAM" id="SSF103473">
    <property type="entry name" value="MFS general substrate transporter"/>
    <property type="match status" value="1"/>
</dbReference>
<reference evidence="8" key="1">
    <citation type="submission" date="2016-04" db="UniProtKB">
        <authorList>
            <consortium name="WormBaseParasite"/>
        </authorList>
    </citation>
    <scope>IDENTIFICATION</scope>
</reference>
<dbReference type="Gene3D" id="1.20.1250.20">
    <property type="entry name" value="MFS general substrate transporter like domains"/>
    <property type="match status" value="1"/>
</dbReference>
<keyword evidence="4 5" id="KW-0472">Membrane</keyword>
<feature type="transmembrane region" description="Helical" evidence="5">
    <location>
        <begin position="252"/>
        <end position="268"/>
    </location>
</feature>
<sequence>MTKIYNYPLKNAWTFGSTLRSTGIYRRICELHYGEGMNCDKLNRVADEDKVQERNAEWFLYTAIAYFIPALFSDTLLGAYADRNGRKIVVLLGLVGISISEFGYLLVLSYLVNAPFWIILIFDFCSGLTGFITMIPVSCNAYLSDITQDGDILTIRLCIFSMFQSFASIIGAVVAGIVYKLDILYAIDIELFIYFLTFLYVLWRIPQKPGAEEIARRYASGGQKRPFLRELRDMLKEGFNSYVKRRMGYRRCYIFVSVIVLMISSTISEETRISMVMNSYVFRRTDKDSLDWDQRDLGYWNGSGFAINLVGTLIGLCLFKQVLRLRETTMIIIGLLSSIARSILIALATKWWYMYVANACGLFVGLIQPAIASFLRQVRK</sequence>
<feature type="transmembrane region" description="Helical" evidence="5">
    <location>
        <begin position="355"/>
        <end position="375"/>
    </location>
</feature>
<name>A0A158Q9D7_ENTVE</name>
<dbReference type="OrthoDB" id="3026777at2759"/>
<keyword evidence="3 5" id="KW-1133">Transmembrane helix</keyword>
<evidence type="ECO:0000256" key="3">
    <source>
        <dbReference type="ARBA" id="ARBA00022989"/>
    </source>
</evidence>